<comment type="caution">
    <text evidence="2">The sequence shown here is derived from an EMBL/GenBank/DDBJ whole genome shotgun (WGS) entry which is preliminary data.</text>
</comment>
<feature type="region of interest" description="Disordered" evidence="1">
    <location>
        <begin position="61"/>
        <end position="120"/>
    </location>
</feature>
<reference evidence="3" key="1">
    <citation type="submission" date="2016-06" db="EMBL/GenBank/DDBJ databases">
        <title>Parallel loss of symbiosis genes in relatives of nitrogen-fixing non-legume Parasponia.</title>
        <authorList>
            <person name="Van Velzen R."/>
            <person name="Holmer R."/>
            <person name="Bu F."/>
            <person name="Rutten L."/>
            <person name="Van Zeijl A."/>
            <person name="Liu W."/>
            <person name="Santuari L."/>
            <person name="Cao Q."/>
            <person name="Sharma T."/>
            <person name="Shen D."/>
            <person name="Roswanjaya Y."/>
            <person name="Wardhani T."/>
            <person name="Kalhor M.S."/>
            <person name="Jansen J."/>
            <person name="Van den Hoogen J."/>
            <person name="Gungor B."/>
            <person name="Hartog M."/>
            <person name="Hontelez J."/>
            <person name="Verver J."/>
            <person name="Yang W.-C."/>
            <person name="Schijlen E."/>
            <person name="Repin R."/>
            <person name="Schilthuizen M."/>
            <person name="Schranz E."/>
            <person name="Heidstra R."/>
            <person name="Miyata K."/>
            <person name="Fedorova E."/>
            <person name="Kohlen W."/>
            <person name="Bisseling T."/>
            <person name="Smit S."/>
            <person name="Geurts R."/>
        </authorList>
    </citation>
    <scope>NUCLEOTIDE SEQUENCE [LARGE SCALE GENOMIC DNA]</scope>
    <source>
        <strain evidence="3">cv. WU1-14</strain>
    </source>
</reference>
<feature type="compositionally biased region" description="Basic and acidic residues" evidence="1">
    <location>
        <begin position="67"/>
        <end position="82"/>
    </location>
</feature>
<dbReference type="AlphaFoldDB" id="A0A2P5CH25"/>
<organism evidence="2 3">
    <name type="scientific">Parasponia andersonii</name>
    <name type="common">Sponia andersonii</name>
    <dbReference type="NCBI Taxonomy" id="3476"/>
    <lineage>
        <taxon>Eukaryota</taxon>
        <taxon>Viridiplantae</taxon>
        <taxon>Streptophyta</taxon>
        <taxon>Embryophyta</taxon>
        <taxon>Tracheophyta</taxon>
        <taxon>Spermatophyta</taxon>
        <taxon>Magnoliopsida</taxon>
        <taxon>eudicotyledons</taxon>
        <taxon>Gunneridae</taxon>
        <taxon>Pentapetalae</taxon>
        <taxon>rosids</taxon>
        <taxon>fabids</taxon>
        <taxon>Rosales</taxon>
        <taxon>Cannabaceae</taxon>
        <taxon>Parasponia</taxon>
    </lineage>
</organism>
<gene>
    <name evidence="2" type="ORF">PanWU01x14_153380</name>
</gene>
<keyword evidence="3" id="KW-1185">Reference proteome</keyword>
<feature type="non-terminal residue" evidence="2">
    <location>
        <position position="1"/>
    </location>
</feature>
<protein>
    <submittedName>
        <fullName evidence="2">Uncharacterized protein</fullName>
    </submittedName>
</protein>
<dbReference type="EMBL" id="JXTB01000131">
    <property type="protein sequence ID" value="PON60352.1"/>
    <property type="molecule type" value="Genomic_DNA"/>
</dbReference>
<dbReference type="Proteomes" id="UP000237105">
    <property type="component" value="Unassembled WGS sequence"/>
</dbReference>
<sequence length="160" mass="18844">GKKKYRKDRVLPTTSFLTLVIFISDFLILGKHSHDLDAYNDTFYLLSSRTILWVLLPEAKKKKEKKKKEEGKREQKEIAEKKEEEEEEEETQHLSRLRNQTQTRKLKKKKHPKKKKKRLYLAKFGNDPTQLRKRLSFQSPIVSGPNFNGIIAMPNLHGSI</sequence>
<feature type="compositionally biased region" description="Basic residues" evidence="1">
    <location>
        <begin position="104"/>
        <end position="120"/>
    </location>
</feature>
<proteinExistence type="predicted"/>
<name>A0A2P5CH25_PARAD</name>
<evidence type="ECO:0000256" key="1">
    <source>
        <dbReference type="SAM" id="MobiDB-lite"/>
    </source>
</evidence>
<evidence type="ECO:0000313" key="3">
    <source>
        <dbReference type="Proteomes" id="UP000237105"/>
    </source>
</evidence>
<evidence type="ECO:0000313" key="2">
    <source>
        <dbReference type="EMBL" id="PON60352.1"/>
    </source>
</evidence>
<accession>A0A2P5CH25</accession>